<name>X1HC10_9ZZZZ</name>
<reference evidence="2" key="1">
    <citation type="journal article" date="2014" name="Front. Microbiol.">
        <title>High frequency of phylogenetically diverse reductive dehalogenase-homologous genes in deep subseafloor sedimentary metagenomes.</title>
        <authorList>
            <person name="Kawai M."/>
            <person name="Futagami T."/>
            <person name="Toyoda A."/>
            <person name="Takaki Y."/>
            <person name="Nishi S."/>
            <person name="Hori S."/>
            <person name="Arai W."/>
            <person name="Tsubouchi T."/>
            <person name="Morono Y."/>
            <person name="Uchiyama I."/>
            <person name="Ito T."/>
            <person name="Fujiyama A."/>
            <person name="Inagaki F."/>
            <person name="Takami H."/>
        </authorList>
    </citation>
    <scope>NUCLEOTIDE SEQUENCE</scope>
    <source>
        <strain evidence="2">Expedition CK06-06</strain>
    </source>
</reference>
<dbReference type="AlphaFoldDB" id="X1HC10"/>
<protein>
    <submittedName>
        <fullName evidence="2">Uncharacterized protein</fullName>
    </submittedName>
</protein>
<feature type="transmembrane region" description="Helical" evidence="1">
    <location>
        <begin position="58"/>
        <end position="76"/>
    </location>
</feature>
<accession>X1HC10</accession>
<feature type="transmembrane region" description="Helical" evidence="1">
    <location>
        <begin position="83"/>
        <end position="101"/>
    </location>
</feature>
<dbReference type="EMBL" id="BARU01007219">
    <property type="protein sequence ID" value="GAH42848.1"/>
    <property type="molecule type" value="Genomic_DNA"/>
</dbReference>
<evidence type="ECO:0000313" key="2">
    <source>
        <dbReference type="EMBL" id="GAH42848.1"/>
    </source>
</evidence>
<keyword evidence="1" id="KW-0812">Transmembrane</keyword>
<sequence length="136" mass="15732">MFAITGNTWNDVVDMRDPNEIETLKRVEGYHWKEIFTIGLVTFVLGLTLLLRTCFENWVNGILLIVIIILVLLYCVKYKSVPILNHILLGASHIILPYFMIKIDHIGISLTEPLMSGFEWFLMFTFFTFAITGQFV</sequence>
<comment type="caution">
    <text evidence="2">The sequence shown here is derived from an EMBL/GenBank/DDBJ whole genome shotgun (WGS) entry which is preliminary data.</text>
</comment>
<keyword evidence="1" id="KW-0472">Membrane</keyword>
<gene>
    <name evidence="2" type="ORF">S03H2_14238</name>
</gene>
<proteinExistence type="predicted"/>
<evidence type="ECO:0000256" key="1">
    <source>
        <dbReference type="SAM" id="Phobius"/>
    </source>
</evidence>
<feature type="transmembrane region" description="Helical" evidence="1">
    <location>
        <begin position="113"/>
        <end position="132"/>
    </location>
</feature>
<feature type="non-terminal residue" evidence="2">
    <location>
        <position position="136"/>
    </location>
</feature>
<organism evidence="2">
    <name type="scientific">marine sediment metagenome</name>
    <dbReference type="NCBI Taxonomy" id="412755"/>
    <lineage>
        <taxon>unclassified sequences</taxon>
        <taxon>metagenomes</taxon>
        <taxon>ecological metagenomes</taxon>
    </lineage>
</organism>
<feature type="transmembrane region" description="Helical" evidence="1">
    <location>
        <begin position="35"/>
        <end position="52"/>
    </location>
</feature>
<keyword evidence="1" id="KW-1133">Transmembrane helix</keyword>